<gene>
    <name evidence="1" type="ORF">Nkreftii_003818</name>
</gene>
<organism evidence="1 2">
    <name type="scientific">Candidatus Nitrospira kreftii</name>
    <dbReference type="NCBI Taxonomy" id="2652173"/>
    <lineage>
        <taxon>Bacteria</taxon>
        <taxon>Pseudomonadati</taxon>
        <taxon>Nitrospirota</taxon>
        <taxon>Nitrospiria</taxon>
        <taxon>Nitrospirales</taxon>
        <taxon>Nitrospiraceae</taxon>
        <taxon>Nitrospira</taxon>
    </lineage>
</organism>
<dbReference type="AlphaFoldDB" id="A0A7S8J1U8"/>
<accession>A0A7S8J1U8</accession>
<dbReference type="KEGG" id="nkf:Nkreftii_003818"/>
<name>A0A7S8J1U8_9BACT</name>
<reference evidence="1 2" key="1">
    <citation type="journal article" date="2020" name="ISME J.">
        <title>Enrichment and physiological characterization of a novel comammox Nitrospira indicates ammonium inhibition of complete nitrification.</title>
        <authorList>
            <person name="Sakoula D."/>
            <person name="Koch H."/>
            <person name="Frank J."/>
            <person name="Jetten M.S.M."/>
            <person name="van Kessel M.A.H.J."/>
            <person name="Lucker S."/>
        </authorList>
    </citation>
    <scope>NUCLEOTIDE SEQUENCE [LARGE SCALE GENOMIC DNA]</scope>
    <source>
        <strain evidence="1">Comreactor17</strain>
    </source>
</reference>
<proteinExistence type="predicted"/>
<dbReference type="EMBL" id="CP047423">
    <property type="protein sequence ID" value="QPD06044.1"/>
    <property type="molecule type" value="Genomic_DNA"/>
</dbReference>
<evidence type="ECO:0000313" key="2">
    <source>
        <dbReference type="Proteomes" id="UP000593737"/>
    </source>
</evidence>
<sequence>MTGGRLYLLARHASDVAINQYTSCELGEVIVLLGAITILFEPLLV</sequence>
<dbReference type="Proteomes" id="UP000593737">
    <property type="component" value="Chromosome"/>
</dbReference>
<protein>
    <submittedName>
        <fullName evidence="1">Uncharacterized protein</fullName>
    </submittedName>
</protein>
<evidence type="ECO:0000313" key="1">
    <source>
        <dbReference type="EMBL" id="QPD06044.1"/>
    </source>
</evidence>